<gene>
    <name evidence="1" type="ORF">E5329_14235</name>
</gene>
<comment type="caution">
    <text evidence="1">The sequence shown here is derived from an EMBL/GenBank/DDBJ whole genome shotgun (WGS) entry which is preliminary data.</text>
</comment>
<name>A0AC61RVG5_9FIRM</name>
<dbReference type="Proteomes" id="UP000304953">
    <property type="component" value="Unassembled WGS sequence"/>
</dbReference>
<evidence type="ECO:0000313" key="2">
    <source>
        <dbReference type="Proteomes" id="UP000304953"/>
    </source>
</evidence>
<proteinExistence type="predicted"/>
<accession>A0AC61RVG5</accession>
<reference evidence="1" key="1">
    <citation type="submission" date="2019-04" db="EMBL/GenBank/DDBJ databases">
        <title>Microbes associate with the intestines of laboratory mice.</title>
        <authorList>
            <person name="Navarre W."/>
            <person name="Wong E."/>
            <person name="Huang K."/>
            <person name="Tropini C."/>
            <person name="Ng K."/>
            <person name="Yu B."/>
        </authorList>
    </citation>
    <scope>NUCLEOTIDE SEQUENCE</scope>
    <source>
        <strain evidence="1">NM01_1-7b</strain>
    </source>
</reference>
<dbReference type="EMBL" id="SRYA01000027">
    <property type="protein sequence ID" value="TGY95596.1"/>
    <property type="molecule type" value="Genomic_DNA"/>
</dbReference>
<organism evidence="1 2">
    <name type="scientific">Petralouisia muris</name>
    <dbReference type="NCBI Taxonomy" id="3032872"/>
    <lineage>
        <taxon>Bacteria</taxon>
        <taxon>Bacillati</taxon>
        <taxon>Bacillota</taxon>
        <taxon>Clostridia</taxon>
        <taxon>Lachnospirales</taxon>
        <taxon>Lachnospiraceae</taxon>
        <taxon>Petralouisia</taxon>
    </lineage>
</organism>
<protein>
    <submittedName>
        <fullName evidence="1">Threonylcarbamoyl-AMP synthase</fullName>
    </submittedName>
</protein>
<keyword evidence="2" id="KW-1185">Reference proteome</keyword>
<evidence type="ECO:0000313" key="1">
    <source>
        <dbReference type="EMBL" id="TGY95596.1"/>
    </source>
</evidence>
<sequence length="353" mass="37980">METAIVSITDDRQGKEAIREKIHAAGQIIRQGGLVAFPTETVYGLGADALNPLASGRIYEAKGRPSDNPLIIHISNMEDLEKIVRKVPEQARKLAEKFWPGPLTMIFEKSGIVPLETTGGLQTVAVRMPNHPAALLLIRSGGGYVAAPSANASGKPSPTRAEHVAEDMKGKIPMILDGGPVGIGIESTIVDFSEEIPMILRPGCITAKMIQEVIGEVRMDPGLAAENPEAPPKAPGMKYRHYAPKADLILVAGSKEKVQEKINELAEKAAKEGKSVGVIGTEETKDGYQYGTVKSIGTRKDAASIARHLYGILREFDQLDVEIIYSESFSESGIGQAIKNRMLKAAGHQMIEV</sequence>